<evidence type="ECO:0000313" key="8">
    <source>
        <dbReference type="Proteomes" id="UP000721844"/>
    </source>
</evidence>
<dbReference type="PANTHER" id="PTHR30096:SF0">
    <property type="entry name" value="4,5-DOPA DIOXYGENASE EXTRADIOL-LIKE PROTEIN"/>
    <property type="match status" value="1"/>
</dbReference>
<evidence type="ECO:0000256" key="3">
    <source>
        <dbReference type="ARBA" id="ARBA00022723"/>
    </source>
</evidence>
<evidence type="ECO:0000259" key="6">
    <source>
        <dbReference type="Pfam" id="PF02900"/>
    </source>
</evidence>
<proteinExistence type="inferred from homology"/>
<dbReference type="PIRSF" id="PIRSF006157">
    <property type="entry name" value="Doxgns_DODA"/>
    <property type="match status" value="1"/>
</dbReference>
<dbReference type="Proteomes" id="UP000721844">
    <property type="component" value="Unassembled WGS sequence"/>
</dbReference>
<dbReference type="CDD" id="cd07363">
    <property type="entry name" value="45_DOPA_Dioxygenase"/>
    <property type="match status" value="1"/>
</dbReference>
<keyword evidence="5" id="KW-0560">Oxidoreductase</keyword>
<evidence type="ECO:0000256" key="1">
    <source>
        <dbReference type="ARBA" id="ARBA00001947"/>
    </source>
</evidence>
<evidence type="ECO:0000256" key="5">
    <source>
        <dbReference type="ARBA" id="ARBA00023002"/>
    </source>
</evidence>
<protein>
    <submittedName>
        <fullName evidence="7">Dioxygenase</fullName>
    </submittedName>
</protein>
<accession>A0A963Z3U2</accession>
<dbReference type="Gene3D" id="3.40.830.10">
    <property type="entry name" value="LigB-like"/>
    <property type="match status" value="1"/>
</dbReference>
<name>A0A963Z3U2_9PROT</name>
<dbReference type="PANTHER" id="PTHR30096">
    <property type="entry name" value="4,5-DOPA DIOXYGENASE EXTRADIOL-LIKE PROTEIN"/>
    <property type="match status" value="1"/>
</dbReference>
<dbReference type="GO" id="GO:0008270">
    <property type="term" value="F:zinc ion binding"/>
    <property type="evidence" value="ECO:0007669"/>
    <property type="project" value="InterPro"/>
</dbReference>
<organism evidence="7 8">
    <name type="scientific">Acidisoma cellulosilyticum</name>
    <dbReference type="NCBI Taxonomy" id="2802395"/>
    <lineage>
        <taxon>Bacteria</taxon>
        <taxon>Pseudomonadati</taxon>
        <taxon>Pseudomonadota</taxon>
        <taxon>Alphaproteobacteria</taxon>
        <taxon>Acetobacterales</taxon>
        <taxon>Acidocellaceae</taxon>
        <taxon>Acidisoma</taxon>
    </lineage>
</organism>
<gene>
    <name evidence="7" type="ORF">ACELLULO517_19210</name>
</gene>
<dbReference type="InterPro" id="IPR014436">
    <property type="entry name" value="Extradiol_dOase_DODA"/>
</dbReference>
<dbReference type="GO" id="GO:0008198">
    <property type="term" value="F:ferrous iron binding"/>
    <property type="evidence" value="ECO:0007669"/>
    <property type="project" value="InterPro"/>
</dbReference>
<sequence>MSSAGRLPTYFIPHGGGPCFFMDPPMGGPGTWDRMADFLRSLPGDVGEKPRAILIITGHWETTGLSVTAGARPGLIFDYYGFPENTYHLTYPAPGDPALAGRVADLLEDAGFPTELDAERGFDHGMFIPLKVALPDASIPVVELSVRRDLDAAAHIAIGAALAPLRDEGVLILASGMSYHNLRGFFANDTRIEMISETFDAWLVDAVCQPKASREAALIDWETAPSARICHPREEHLIPLMVAAGAAGNDAAVHAYSDVVLGKKLSGFRFG</sequence>
<feature type="domain" description="Extradiol ring-cleavage dioxygenase class III enzyme subunit B" evidence="6">
    <location>
        <begin position="9"/>
        <end position="250"/>
    </location>
</feature>
<keyword evidence="8" id="KW-1185">Reference proteome</keyword>
<evidence type="ECO:0000256" key="2">
    <source>
        <dbReference type="ARBA" id="ARBA00007581"/>
    </source>
</evidence>
<dbReference type="GO" id="GO:0016702">
    <property type="term" value="F:oxidoreductase activity, acting on single donors with incorporation of molecular oxygen, incorporation of two atoms of oxygen"/>
    <property type="evidence" value="ECO:0007669"/>
    <property type="project" value="UniProtKB-ARBA"/>
</dbReference>
<comment type="similarity">
    <text evidence="2">Belongs to the DODA-type extradiol aromatic ring-opening dioxygenase family.</text>
</comment>
<evidence type="ECO:0000256" key="4">
    <source>
        <dbReference type="ARBA" id="ARBA00022833"/>
    </source>
</evidence>
<comment type="caution">
    <text evidence="7">The sequence shown here is derived from an EMBL/GenBank/DDBJ whole genome shotgun (WGS) entry which is preliminary data.</text>
</comment>
<reference evidence="7 8" key="1">
    <citation type="journal article" date="2021" name="Microorganisms">
        <title>Acidisoma silvae sp. nov. and Acidisomacellulosilytica sp. nov., Two Acidophilic Bacteria Isolated from Decaying Wood, Hydrolyzing Cellulose and Producing Poly-3-hydroxybutyrate.</title>
        <authorList>
            <person name="Mieszkin S."/>
            <person name="Pouder E."/>
            <person name="Uroz S."/>
            <person name="Simon-Colin C."/>
            <person name="Alain K."/>
        </authorList>
    </citation>
    <scope>NUCLEOTIDE SEQUENCE [LARGE SCALE GENOMIC DNA]</scope>
    <source>
        <strain evidence="7 8">HW T5.17</strain>
    </source>
</reference>
<dbReference type="SUPFAM" id="SSF53213">
    <property type="entry name" value="LigB-like"/>
    <property type="match status" value="1"/>
</dbReference>
<comment type="cofactor">
    <cofactor evidence="1">
        <name>Zn(2+)</name>
        <dbReference type="ChEBI" id="CHEBI:29105"/>
    </cofactor>
</comment>
<keyword evidence="4" id="KW-0862">Zinc</keyword>
<dbReference type="InterPro" id="IPR004183">
    <property type="entry name" value="Xdiol_dOase_suB"/>
</dbReference>
<dbReference type="RefSeq" id="WP_227309042.1">
    <property type="nucleotide sequence ID" value="NZ_JAESVA010000007.1"/>
</dbReference>
<keyword evidence="3" id="KW-0479">Metal-binding</keyword>
<evidence type="ECO:0000313" key="7">
    <source>
        <dbReference type="EMBL" id="MCB8882385.1"/>
    </source>
</evidence>
<dbReference type="AlphaFoldDB" id="A0A963Z3U2"/>
<dbReference type="EMBL" id="JAESVA010000007">
    <property type="protein sequence ID" value="MCB8882385.1"/>
    <property type="molecule type" value="Genomic_DNA"/>
</dbReference>
<keyword evidence="7" id="KW-0223">Dioxygenase</keyword>
<dbReference type="Pfam" id="PF02900">
    <property type="entry name" value="LigB"/>
    <property type="match status" value="1"/>
</dbReference>